<sequence length="68" mass="7713">MLSAQVHQIVVLRDRASGACRVWHDVLEQGQTCGLHRIERLMREQALRVRPWRRGLPTPGPGPAQCDC</sequence>
<dbReference type="Proteomes" id="UP000278006">
    <property type="component" value="Unassembled WGS sequence"/>
</dbReference>
<dbReference type="InterPro" id="IPR025948">
    <property type="entry name" value="HTH-like_dom"/>
</dbReference>
<dbReference type="OrthoDB" id="5365969at2"/>
<comment type="caution">
    <text evidence="2">The sequence shown here is derived from an EMBL/GenBank/DDBJ whole genome shotgun (WGS) entry which is preliminary data.</text>
</comment>
<dbReference type="EMBL" id="RDQO01000002">
    <property type="protein sequence ID" value="RMX06840.1"/>
    <property type="molecule type" value="Genomic_DNA"/>
</dbReference>
<dbReference type="Pfam" id="PF13276">
    <property type="entry name" value="HTH_21"/>
    <property type="match status" value="1"/>
</dbReference>
<name>A0A3M6QUZ2_9BURK</name>
<accession>A0A3M6QUZ2</accession>
<evidence type="ECO:0000259" key="1">
    <source>
        <dbReference type="Pfam" id="PF13276"/>
    </source>
</evidence>
<keyword evidence="3" id="KW-1185">Reference proteome</keyword>
<proteinExistence type="predicted"/>
<protein>
    <submittedName>
        <fullName evidence="2">Transposase</fullName>
    </submittedName>
</protein>
<organism evidence="2 3">
    <name type="scientific">Corticibacter populi</name>
    <dbReference type="NCBI Taxonomy" id="1550736"/>
    <lineage>
        <taxon>Bacteria</taxon>
        <taxon>Pseudomonadati</taxon>
        <taxon>Pseudomonadota</taxon>
        <taxon>Betaproteobacteria</taxon>
        <taxon>Burkholderiales</taxon>
        <taxon>Comamonadaceae</taxon>
        <taxon>Corticibacter</taxon>
    </lineage>
</organism>
<evidence type="ECO:0000313" key="2">
    <source>
        <dbReference type="EMBL" id="RMX06840.1"/>
    </source>
</evidence>
<dbReference type="AlphaFoldDB" id="A0A3M6QUZ2"/>
<gene>
    <name evidence="2" type="ORF">D8I35_10130</name>
</gene>
<reference evidence="2 3" key="1">
    <citation type="submission" date="2018-10" db="EMBL/GenBank/DDBJ databases">
        <title>Draft genome of Cortibacter populi DSM10536.</title>
        <authorList>
            <person name="Bernier A.-M."/>
            <person name="Bernard K."/>
        </authorList>
    </citation>
    <scope>NUCLEOTIDE SEQUENCE [LARGE SCALE GENOMIC DNA]</scope>
    <source>
        <strain evidence="2 3">DSM 105136</strain>
    </source>
</reference>
<feature type="domain" description="HTH-like" evidence="1">
    <location>
        <begin position="5"/>
        <end position="54"/>
    </location>
</feature>
<evidence type="ECO:0000313" key="3">
    <source>
        <dbReference type="Proteomes" id="UP000278006"/>
    </source>
</evidence>